<organism evidence="1">
    <name type="scientific">Tanacetum cinerariifolium</name>
    <name type="common">Dalmatian daisy</name>
    <name type="synonym">Chrysanthemum cinerariifolium</name>
    <dbReference type="NCBI Taxonomy" id="118510"/>
    <lineage>
        <taxon>Eukaryota</taxon>
        <taxon>Viridiplantae</taxon>
        <taxon>Streptophyta</taxon>
        <taxon>Embryophyta</taxon>
        <taxon>Tracheophyta</taxon>
        <taxon>Spermatophyta</taxon>
        <taxon>Magnoliopsida</taxon>
        <taxon>eudicotyledons</taxon>
        <taxon>Gunneridae</taxon>
        <taxon>Pentapetalae</taxon>
        <taxon>asterids</taxon>
        <taxon>campanulids</taxon>
        <taxon>Asterales</taxon>
        <taxon>Asteraceae</taxon>
        <taxon>Asteroideae</taxon>
        <taxon>Anthemideae</taxon>
        <taxon>Anthemidinae</taxon>
        <taxon>Tanacetum</taxon>
    </lineage>
</organism>
<proteinExistence type="predicted"/>
<evidence type="ECO:0008006" key="2">
    <source>
        <dbReference type="Google" id="ProtNLM"/>
    </source>
</evidence>
<evidence type="ECO:0000313" key="1">
    <source>
        <dbReference type="EMBL" id="GFA60669.1"/>
    </source>
</evidence>
<feature type="non-terminal residue" evidence="1">
    <location>
        <position position="198"/>
    </location>
</feature>
<gene>
    <name evidence="1" type="ORF">Tci_632641</name>
</gene>
<dbReference type="EMBL" id="BKCJ010454028">
    <property type="protein sequence ID" value="GFA60669.1"/>
    <property type="molecule type" value="Genomic_DNA"/>
</dbReference>
<protein>
    <recommendedName>
        <fullName evidence="2">Retrovirus-related Pol polyprotein from transposon TNT 1-94</fullName>
    </recommendedName>
</protein>
<comment type="caution">
    <text evidence="1">The sequence shown here is derived from an EMBL/GenBank/DDBJ whole genome shotgun (WGS) entry which is preliminary data.</text>
</comment>
<dbReference type="AlphaFoldDB" id="A0A699JY43"/>
<reference evidence="1" key="1">
    <citation type="journal article" date="2019" name="Sci. Rep.">
        <title>Draft genome of Tanacetum cinerariifolium, the natural source of mosquito coil.</title>
        <authorList>
            <person name="Yamashiro T."/>
            <person name="Shiraishi A."/>
            <person name="Satake H."/>
            <person name="Nakayama K."/>
        </authorList>
    </citation>
    <scope>NUCLEOTIDE SEQUENCE</scope>
</reference>
<name>A0A699JY43_TANCI</name>
<accession>A0A699JY43</accession>
<sequence length="198" mass="21800">MAFISSAKNSSEKENVNTASIPTASTNVSSASVNIGAFLQLLNLWLQHRQGLHRNLQILLPPIRHSVHVGDTTWELVFISSGKLLCQWELITASGNALCILFPTINPINRNGDGEGRTTVVRCKNNSSIQMSNGLATLEQEMETSAIKCKLWHLKKSTIIALGNVYKTDGKQMLHNKELLKDCYKVPIDTSLVDAVCI</sequence>